<reference evidence="1" key="1">
    <citation type="thesis" date="2020" institute="ProQuest LLC" country="789 East Eisenhower Parkway, Ann Arbor, MI, USA">
        <title>Comparative Genomics and Chromosome Evolution.</title>
        <authorList>
            <person name="Mudd A.B."/>
        </authorList>
    </citation>
    <scope>NUCLEOTIDE SEQUENCE</scope>
    <source>
        <strain evidence="1">237g6f4</strain>
        <tissue evidence="1">Blood</tissue>
    </source>
</reference>
<accession>A0AAV6YMD1</accession>
<keyword evidence="2" id="KW-1185">Reference proteome</keyword>
<dbReference type="EMBL" id="WNYA01021726">
    <property type="protein sequence ID" value="KAG8538377.1"/>
    <property type="molecule type" value="Genomic_DNA"/>
</dbReference>
<protein>
    <submittedName>
        <fullName evidence="1">Uncharacterized protein</fullName>
    </submittedName>
</protein>
<dbReference type="AlphaFoldDB" id="A0AAV6YMD1"/>
<organism evidence="1 2">
    <name type="scientific">Engystomops pustulosus</name>
    <name type="common">Tungara frog</name>
    <name type="synonym">Physalaemus pustulosus</name>
    <dbReference type="NCBI Taxonomy" id="76066"/>
    <lineage>
        <taxon>Eukaryota</taxon>
        <taxon>Metazoa</taxon>
        <taxon>Chordata</taxon>
        <taxon>Craniata</taxon>
        <taxon>Vertebrata</taxon>
        <taxon>Euteleostomi</taxon>
        <taxon>Amphibia</taxon>
        <taxon>Batrachia</taxon>
        <taxon>Anura</taxon>
        <taxon>Neobatrachia</taxon>
        <taxon>Hyloidea</taxon>
        <taxon>Leptodactylidae</taxon>
        <taxon>Leiuperinae</taxon>
        <taxon>Engystomops</taxon>
    </lineage>
</organism>
<sequence length="98" mass="11366">MTNYHSQRQEFPSALKKYWPILQCDPTIEKYIAPNPMIFTTTPETPRLSLEPAYHHGDVNPAADVSHVPMWSKYIHFPTQQVPKITKSPRISHAIQRL</sequence>
<dbReference type="Proteomes" id="UP000824782">
    <property type="component" value="Unassembled WGS sequence"/>
</dbReference>
<name>A0AAV6YMD1_ENGPU</name>
<evidence type="ECO:0000313" key="1">
    <source>
        <dbReference type="EMBL" id="KAG8538377.1"/>
    </source>
</evidence>
<gene>
    <name evidence="1" type="ORF">GDO81_022758</name>
</gene>
<evidence type="ECO:0000313" key="2">
    <source>
        <dbReference type="Proteomes" id="UP000824782"/>
    </source>
</evidence>
<proteinExistence type="predicted"/>
<comment type="caution">
    <text evidence="1">The sequence shown here is derived from an EMBL/GenBank/DDBJ whole genome shotgun (WGS) entry which is preliminary data.</text>
</comment>